<name>A0A0A9HNM5_ARUDO</name>
<protein>
    <submittedName>
        <fullName evidence="2">Uncharacterized protein</fullName>
    </submittedName>
</protein>
<accession>A0A0A9HNM5</accession>
<dbReference type="EMBL" id="GBRH01159166">
    <property type="protein sequence ID" value="JAE38730.1"/>
    <property type="molecule type" value="Transcribed_RNA"/>
</dbReference>
<feature type="compositionally biased region" description="Low complexity" evidence="1">
    <location>
        <begin position="8"/>
        <end position="27"/>
    </location>
</feature>
<reference evidence="2" key="2">
    <citation type="journal article" date="2015" name="Data Brief">
        <title>Shoot transcriptome of the giant reed, Arundo donax.</title>
        <authorList>
            <person name="Barrero R.A."/>
            <person name="Guerrero F.D."/>
            <person name="Moolhuijzen P."/>
            <person name="Goolsby J.A."/>
            <person name="Tidwell J."/>
            <person name="Bellgard S.E."/>
            <person name="Bellgard M.I."/>
        </authorList>
    </citation>
    <scope>NUCLEOTIDE SEQUENCE</scope>
    <source>
        <tissue evidence="2">Shoot tissue taken approximately 20 cm above the soil surface</tissue>
    </source>
</reference>
<proteinExistence type="predicted"/>
<evidence type="ECO:0000313" key="2">
    <source>
        <dbReference type="EMBL" id="JAE38730.1"/>
    </source>
</evidence>
<dbReference type="AlphaFoldDB" id="A0A0A9HNM5"/>
<evidence type="ECO:0000256" key="1">
    <source>
        <dbReference type="SAM" id="MobiDB-lite"/>
    </source>
</evidence>
<sequence>MIDPSQPARSSRGSASGAGTARASNPP</sequence>
<feature type="region of interest" description="Disordered" evidence="1">
    <location>
        <begin position="1"/>
        <end position="27"/>
    </location>
</feature>
<organism evidence="2">
    <name type="scientific">Arundo donax</name>
    <name type="common">Giant reed</name>
    <name type="synonym">Donax arundinaceus</name>
    <dbReference type="NCBI Taxonomy" id="35708"/>
    <lineage>
        <taxon>Eukaryota</taxon>
        <taxon>Viridiplantae</taxon>
        <taxon>Streptophyta</taxon>
        <taxon>Embryophyta</taxon>
        <taxon>Tracheophyta</taxon>
        <taxon>Spermatophyta</taxon>
        <taxon>Magnoliopsida</taxon>
        <taxon>Liliopsida</taxon>
        <taxon>Poales</taxon>
        <taxon>Poaceae</taxon>
        <taxon>PACMAD clade</taxon>
        <taxon>Arundinoideae</taxon>
        <taxon>Arundineae</taxon>
        <taxon>Arundo</taxon>
    </lineage>
</organism>
<reference evidence="2" key="1">
    <citation type="submission" date="2014-09" db="EMBL/GenBank/DDBJ databases">
        <authorList>
            <person name="Magalhaes I.L.F."/>
            <person name="Oliveira U."/>
            <person name="Santos F.R."/>
            <person name="Vidigal T.H.D.A."/>
            <person name="Brescovit A.D."/>
            <person name="Santos A.J."/>
        </authorList>
    </citation>
    <scope>NUCLEOTIDE SEQUENCE</scope>
    <source>
        <tissue evidence="2">Shoot tissue taken approximately 20 cm above the soil surface</tissue>
    </source>
</reference>